<evidence type="ECO:0000259" key="1">
    <source>
        <dbReference type="PROSITE" id="PS50965"/>
    </source>
</evidence>
<protein>
    <submittedName>
        <fullName evidence="2">Nuclease-related domain-containing protein</fullName>
    </submittedName>
</protein>
<feature type="domain" description="NERD" evidence="1">
    <location>
        <begin position="9"/>
        <end position="125"/>
    </location>
</feature>
<dbReference type="AlphaFoldDB" id="A0A1I5W3C0"/>
<dbReference type="Proteomes" id="UP000199356">
    <property type="component" value="Unassembled WGS sequence"/>
</dbReference>
<dbReference type="STRING" id="441119.SAMN04488047_13926"/>
<dbReference type="InterPro" id="IPR011528">
    <property type="entry name" value="NERD"/>
</dbReference>
<dbReference type="PROSITE" id="PS50965">
    <property type="entry name" value="NERD"/>
    <property type="match status" value="1"/>
</dbReference>
<gene>
    <name evidence="2" type="ORF">SAMN04488047_13926</name>
</gene>
<keyword evidence="3" id="KW-1185">Reference proteome</keyword>
<reference evidence="2 3" key="1">
    <citation type="submission" date="2016-10" db="EMBL/GenBank/DDBJ databases">
        <authorList>
            <person name="de Groot N.N."/>
        </authorList>
    </citation>
    <scope>NUCLEOTIDE SEQUENCE [LARGE SCALE GENOMIC DNA]</scope>
    <source>
        <strain evidence="2 3">DSM 19547</strain>
    </source>
</reference>
<accession>A0A1I5W3C0</accession>
<dbReference type="OrthoDB" id="3404503at2"/>
<proteinExistence type="predicted"/>
<evidence type="ECO:0000313" key="2">
    <source>
        <dbReference type="EMBL" id="SFQ14225.1"/>
    </source>
</evidence>
<dbReference type="EMBL" id="FOXA01000039">
    <property type="protein sequence ID" value="SFQ14225.1"/>
    <property type="molecule type" value="Genomic_DNA"/>
</dbReference>
<sequence length="335" mass="38427">MKITNCGSGLHPREVKCAATLKENLPRSWYAYTNLDLVLGRGMTREVDLVIVADHYVFVADVKDWYGKVESDGGNWIQNGQDRGASPVKKITEIKRKVYEKLQGHLKSRRETRGLAVPAVHGIVLMSGEADISAISDMERDSVFSLDQFVRAANAKEGLRRFFGNVPYQHVSSDFSGDPWKQILTRFFNVKSNGVFEPGRRRFNGFVTEGGATFKHPGQVYTEYEAHEERVPRNTATLRLWDFAHCENAHYQTEEGRMEIAGRERNIFHWLRDRNSFAEKYILNPVAHDVESSVEYWEVFERRPSHKRLSDFLLTELDRLSMGDSEKPRALSGLQ</sequence>
<name>A0A1I5W3C0_9RHOB</name>
<dbReference type="Pfam" id="PF08378">
    <property type="entry name" value="NERD"/>
    <property type="match status" value="1"/>
</dbReference>
<dbReference type="RefSeq" id="WP_093425551.1">
    <property type="nucleotide sequence ID" value="NZ_FOXA01000039.1"/>
</dbReference>
<organism evidence="2 3">
    <name type="scientific">Tranquillimonas alkanivorans</name>
    <dbReference type="NCBI Taxonomy" id="441119"/>
    <lineage>
        <taxon>Bacteria</taxon>
        <taxon>Pseudomonadati</taxon>
        <taxon>Pseudomonadota</taxon>
        <taxon>Alphaproteobacteria</taxon>
        <taxon>Rhodobacterales</taxon>
        <taxon>Roseobacteraceae</taxon>
        <taxon>Tranquillimonas</taxon>
    </lineage>
</organism>
<evidence type="ECO:0000313" key="3">
    <source>
        <dbReference type="Proteomes" id="UP000199356"/>
    </source>
</evidence>